<dbReference type="CTD" id="51373"/>
<dbReference type="InterPro" id="IPR012340">
    <property type="entry name" value="NA-bd_OB-fold"/>
</dbReference>
<dbReference type="Proteomes" id="UP000695007">
    <property type="component" value="Unplaced"/>
</dbReference>
<dbReference type="Gene3D" id="2.40.50.140">
    <property type="entry name" value="Nucleic acid-binding proteins"/>
    <property type="match status" value="1"/>
</dbReference>
<dbReference type="PANTHER" id="PTHR24088">
    <property type="entry name" value="28S RIBOSOMAL PROTEIN S17, MITOCHONDRIAL"/>
    <property type="match status" value="1"/>
</dbReference>
<dbReference type="SUPFAM" id="SSF50249">
    <property type="entry name" value="Nucleic acid-binding proteins"/>
    <property type="match status" value="1"/>
</dbReference>
<dbReference type="InterPro" id="IPR039193">
    <property type="entry name" value="Ribosomal_uS17m_metazoa"/>
</dbReference>
<accession>A0AAJ6YB63</accession>
<sequence length="162" mass="18762">MAKQIVEKVKLKYLLGICMPSSKTYASRIQIPVYEYDEYLHMHFKKNNFIYAHDPDRVCKVGDTVLVQNLEEKLTKLITHKVIEVIYPVGDITDPITGKKVAGSVYRDDIAEINKLYGESENAFNYDKAPPKGYLEDKKDFTQKPVYKKYYEDPNDPQPYGV</sequence>
<keyword evidence="2" id="KW-0689">Ribosomal protein</keyword>
<evidence type="ECO:0000313" key="1">
    <source>
        <dbReference type="Proteomes" id="UP000695007"/>
    </source>
</evidence>
<dbReference type="AlphaFoldDB" id="A0AAJ6YB63"/>
<dbReference type="GO" id="GO:0005763">
    <property type="term" value="C:mitochondrial small ribosomal subunit"/>
    <property type="evidence" value="ECO:0007669"/>
    <property type="project" value="InterPro"/>
</dbReference>
<protein>
    <submittedName>
        <fullName evidence="2">28S ribosomal protein S17, mitochondrial</fullName>
    </submittedName>
</protein>
<name>A0AAJ6YB63_9HYME</name>
<reference evidence="2" key="1">
    <citation type="submission" date="2025-08" db="UniProtKB">
        <authorList>
            <consortium name="RefSeq"/>
        </authorList>
    </citation>
    <scope>IDENTIFICATION</scope>
</reference>
<evidence type="ECO:0000313" key="2">
    <source>
        <dbReference type="RefSeq" id="XP_011494020.1"/>
    </source>
</evidence>
<keyword evidence="2" id="KW-0687">Ribonucleoprotein</keyword>
<keyword evidence="1" id="KW-1185">Reference proteome</keyword>
<dbReference type="PANTHER" id="PTHR24088:SF0">
    <property type="entry name" value="SMALL RIBOSOMAL SUBUNIT PROTEIN US17M"/>
    <property type="match status" value="1"/>
</dbReference>
<gene>
    <name evidence="2" type="primary">LOC105359202</name>
</gene>
<dbReference type="GeneID" id="105359202"/>
<dbReference type="GO" id="GO:0032543">
    <property type="term" value="P:mitochondrial translation"/>
    <property type="evidence" value="ECO:0007669"/>
    <property type="project" value="TreeGrafter"/>
</dbReference>
<dbReference type="GO" id="GO:0003735">
    <property type="term" value="F:structural constituent of ribosome"/>
    <property type="evidence" value="ECO:0007669"/>
    <property type="project" value="InterPro"/>
</dbReference>
<dbReference type="KEGG" id="csol:105359202"/>
<dbReference type="RefSeq" id="XP_011494020.1">
    <property type="nucleotide sequence ID" value="XM_011495718.1"/>
</dbReference>
<proteinExistence type="predicted"/>
<organism evidence="1 2">
    <name type="scientific">Ceratosolen solmsi marchali</name>
    <dbReference type="NCBI Taxonomy" id="326594"/>
    <lineage>
        <taxon>Eukaryota</taxon>
        <taxon>Metazoa</taxon>
        <taxon>Ecdysozoa</taxon>
        <taxon>Arthropoda</taxon>
        <taxon>Hexapoda</taxon>
        <taxon>Insecta</taxon>
        <taxon>Pterygota</taxon>
        <taxon>Neoptera</taxon>
        <taxon>Endopterygota</taxon>
        <taxon>Hymenoptera</taxon>
        <taxon>Apocrita</taxon>
        <taxon>Proctotrupomorpha</taxon>
        <taxon>Chalcidoidea</taxon>
        <taxon>Agaonidae</taxon>
        <taxon>Agaoninae</taxon>
        <taxon>Ceratosolen</taxon>
    </lineage>
</organism>